<dbReference type="EMBL" id="JACSNX010000009">
    <property type="protein sequence ID" value="MBM6851354.1"/>
    <property type="molecule type" value="Genomic_DNA"/>
</dbReference>
<accession>A0ABS2FUP1</accession>
<evidence type="ECO:0000313" key="2">
    <source>
        <dbReference type="Proteomes" id="UP000719500"/>
    </source>
</evidence>
<dbReference type="Proteomes" id="UP000719500">
    <property type="component" value="Unassembled WGS sequence"/>
</dbReference>
<dbReference type="Pfam" id="PF00302">
    <property type="entry name" value="CAT"/>
    <property type="match status" value="1"/>
</dbReference>
<dbReference type="Gene3D" id="3.30.559.10">
    <property type="entry name" value="Chloramphenicol acetyltransferase-like domain"/>
    <property type="match status" value="2"/>
</dbReference>
<dbReference type="PANTHER" id="PTHR38474:SF1">
    <property type="entry name" value="SLR0299 PROTEIN"/>
    <property type="match status" value="1"/>
</dbReference>
<sequence length="75" mass="8548">MGFCRIDYDAWPRRSYFEHYHRDVPCWYSMTADVDITALLPLAGQVHHGVTDGFHVGRFFSRLQAWADGAAEAGT</sequence>
<dbReference type="SUPFAM" id="SSF52777">
    <property type="entry name" value="CoA-dependent acyltransferases"/>
    <property type="match status" value="2"/>
</dbReference>
<dbReference type="PANTHER" id="PTHR38474">
    <property type="entry name" value="SLR0299 PROTEIN"/>
    <property type="match status" value="1"/>
</dbReference>
<organism evidence="1 2">
    <name type="scientific">Oscillibacter valericigenes</name>
    <dbReference type="NCBI Taxonomy" id="351091"/>
    <lineage>
        <taxon>Bacteria</taxon>
        <taxon>Bacillati</taxon>
        <taxon>Bacillota</taxon>
        <taxon>Clostridia</taxon>
        <taxon>Eubacteriales</taxon>
        <taxon>Oscillospiraceae</taxon>
        <taxon>Oscillibacter</taxon>
    </lineage>
</organism>
<evidence type="ECO:0008006" key="3">
    <source>
        <dbReference type="Google" id="ProtNLM"/>
    </source>
</evidence>
<proteinExistence type="predicted"/>
<dbReference type="InterPro" id="IPR001707">
    <property type="entry name" value="Cmp_AcTrfase"/>
</dbReference>
<dbReference type="InterPro" id="IPR023213">
    <property type="entry name" value="CAT-like_dom_sf"/>
</dbReference>
<name>A0ABS2FUP1_9FIRM</name>
<protein>
    <recommendedName>
        <fullName evidence="3">Chloramphenicol acetyltransferase</fullName>
    </recommendedName>
</protein>
<keyword evidence="2" id="KW-1185">Reference proteome</keyword>
<gene>
    <name evidence="1" type="ORF">H9X91_07870</name>
</gene>
<reference evidence="1 2" key="1">
    <citation type="journal article" date="2021" name="Sci. Rep.">
        <title>The distribution of antibiotic resistance genes in chicken gut microbiota commensals.</title>
        <authorList>
            <person name="Juricova H."/>
            <person name="Matiasovicova J."/>
            <person name="Kubasova T."/>
            <person name="Cejkova D."/>
            <person name="Rychlik I."/>
        </authorList>
    </citation>
    <scope>NUCLEOTIDE SEQUENCE [LARGE SCALE GENOMIC DNA]</scope>
    <source>
        <strain evidence="1 2">An411</strain>
    </source>
</reference>
<comment type="caution">
    <text evidence="1">The sequence shown here is derived from an EMBL/GenBank/DDBJ whole genome shotgun (WGS) entry which is preliminary data.</text>
</comment>
<evidence type="ECO:0000313" key="1">
    <source>
        <dbReference type="EMBL" id="MBM6851354.1"/>
    </source>
</evidence>